<gene>
    <name evidence="2" type="ORF">PLOB_00038025</name>
</gene>
<reference evidence="2 3" key="1">
    <citation type="submission" date="2022-05" db="EMBL/GenBank/DDBJ databases">
        <authorList>
            <consortium name="Genoscope - CEA"/>
            <person name="William W."/>
        </authorList>
    </citation>
    <scope>NUCLEOTIDE SEQUENCE [LARGE SCALE GENOMIC DNA]</scope>
</reference>
<keyword evidence="3" id="KW-1185">Reference proteome</keyword>
<dbReference type="Proteomes" id="UP001159405">
    <property type="component" value="Unassembled WGS sequence"/>
</dbReference>
<evidence type="ECO:0000313" key="2">
    <source>
        <dbReference type="EMBL" id="CAH3135689.1"/>
    </source>
</evidence>
<evidence type="ECO:0000313" key="3">
    <source>
        <dbReference type="Proteomes" id="UP001159405"/>
    </source>
</evidence>
<keyword evidence="1" id="KW-0175">Coiled coil</keyword>
<proteinExistence type="predicted"/>
<sequence length="754" mass="84496">MLKHNKTNTDELKKAIADIPQNKPNESEGLVRKLYGEISNLQDAGVKESLLNELKAVACRGLQEELKKMIERKGLQLEAIHLVVNYLTNIPELAEYLDKNSSQPEVVREAGLEMINKRLGQDLEVVGGLKGKGVDVSKDWVENLRKRAPSFQALTRLRLQELEKCCEGADEGEMDEVYRLVEKAESQKNQLAAVPQDEKLIQENKNAKAVDEEKLKKAKELMNNAKAMANDRSESSKQAVNEKLREIMNTLELPADWFKKDEVQPEQLFQQLDEIIGQCSNVVESRDSYNSEVEIVTRASAGKALCGIYHSEYKPPKPAGRPLLLIPTTVTLTNPNSAQEINYMKFSAKGTAAEYVRTVESSSTNIGIGVAGFYGLFVGEVQGGYGHESGSQVDHSVKSSTTSASVLQYIRTAKKTFQLERDQLNISLTARKMAKAITQDAKAKAAKREKSARIFMDRYGSHFPAGVQTLGGVFFSIADAESKSTTDTFKLTETAVDHLNAQISFGFLSGAFGIGASVTGEHTAGSGKTDEKHETSDSERFTYSVKSMGPPATNPSTFHKLLSYNSTWALIDRGSFEGYIPVWELIRDLGKEFEGAASVLEETWCKDEKARKEEWEAQQEKQRKLRQQEEERKAKEKLMEEARADLLKIKEEHLNRDAGIDVGYWPTNGKLFFNQDWMKHADAYDKGIELIMKDPYHNICEITWWWHIGGSGYTLKCWTASDNTATTFGKGGGEHVLFFSELLFKWKDNVPRRG</sequence>
<name>A0ABN8P6J9_9CNID</name>
<organism evidence="2 3">
    <name type="scientific">Porites lobata</name>
    <dbReference type="NCBI Taxonomy" id="104759"/>
    <lineage>
        <taxon>Eukaryota</taxon>
        <taxon>Metazoa</taxon>
        <taxon>Cnidaria</taxon>
        <taxon>Anthozoa</taxon>
        <taxon>Hexacorallia</taxon>
        <taxon>Scleractinia</taxon>
        <taxon>Fungiina</taxon>
        <taxon>Poritidae</taxon>
        <taxon>Porites</taxon>
    </lineage>
</organism>
<feature type="coiled-coil region" evidence="1">
    <location>
        <begin position="605"/>
        <end position="652"/>
    </location>
</feature>
<dbReference type="EMBL" id="CALNXK010000056">
    <property type="protein sequence ID" value="CAH3135689.1"/>
    <property type="molecule type" value="Genomic_DNA"/>
</dbReference>
<protein>
    <recommendedName>
        <fullName evidence="4">MACPF domain-containing protein</fullName>
    </recommendedName>
</protein>
<feature type="coiled-coil region" evidence="1">
    <location>
        <begin position="201"/>
        <end position="228"/>
    </location>
</feature>
<evidence type="ECO:0008006" key="4">
    <source>
        <dbReference type="Google" id="ProtNLM"/>
    </source>
</evidence>
<evidence type="ECO:0000256" key="1">
    <source>
        <dbReference type="SAM" id="Coils"/>
    </source>
</evidence>
<accession>A0ABN8P6J9</accession>
<comment type="caution">
    <text evidence="2">The sequence shown here is derived from an EMBL/GenBank/DDBJ whole genome shotgun (WGS) entry which is preliminary data.</text>
</comment>